<dbReference type="EMBL" id="FXAZ01000001">
    <property type="protein sequence ID" value="SMG10179.1"/>
    <property type="molecule type" value="Genomic_DNA"/>
</dbReference>
<organism evidence="1 2">
    <name type="scientific">Paenibacillus aquistagni</name>
    <dbReference type="NCBI Taxonomy" id="1852522"/>
    <lineage>
        <taxon>Bacteria</taxon>
        <taxon>Bacillati</taxon>
        <taxon>Bacillota</taxon>
        <taxon>Bacilli</taxon>
        <taxon>Bacillales</taxon>
        <taxon>Paenibacillaceae</taxon>
        <taxon>Paenibacillus</taxon>
    </lineage>
</organism>
<name>A0A1X7I6K8_9BACL</name>
<reference evidence="1 2" key="1">
    <citation type="submission" date="2017-04" db="EMBL/GenBank/DDBJ databases">
        <authorList>
            <person name="Afonso C.L."/>
            <person name="Miller P.J."/>
            <person name="Scott M.A."/>
            <person name="Spackman E."/>
            <person name="Goraichik I."/>
            <person name="Dimitrov K.M."/>
            <person name="Suarez D.L."/>
            <person name="Swayne D.E."/>
        </authorList>
    </citation>
    <scope>NUCLEOTIDE SEQUENCE [LARGE SCALE GENOMIC DNA]</scope>
    <source>
        <strain evidence="1 2">11</strain>
    </source>
</reference>
<keyword evidence="2" id="KW-1185">Reference proteome</keyword>
<dbReference type="STRING" id="1852522.SAMN06295960_0173"/>
<gene>
    <name evidence="1" type="ORF">SAMN06295960_0173</name>
</gene>
<dbReference type="Proteomes" id="UP000193834">
    <property type="component" value="Unassembled WGS sequence"/>
</dbReference>
<evidence type="ECO:0000313" key="2">
    <source>
        <dbReference type="Proteomes" id="UP000193834"/>
    </source>
</evidence>
<protein>
    <submittedName>
        <fullName evidence="1">Uncharacterized protein</fullName>
    </submittedName>
</protein>
<proteinExistence type="predicted"/>
<sequence>MKAALLSMKQLLYLLVMTRWLAFAMQTRVRYTT</sequence>
<evidence type="ECO:0000313" key="1">
    <source>
        <dbReference type="EMBL" id="SMG10179.1"/>
    </source>
</evidence>
<dbReference type="AlphaFoldDB" id="A0A1X7I6K8"/>
<accession>A0A1X7I6K8</accession>